<evidence type="ECO:0000313" key="2">
    <source>
        <dbReference type="Proteomes" id="UP000315434"/>
    </source>
</evidence>
<gene>
    <name evidence="1" type="ORF">EXN68_23315</name>
</gene>
<reference evidence="1 2" key="1">
    <citation type="journal article" date="2019" name="Appl. Microbiol. Biotechnol.">
        <title>Differential efficiency of wild type rhizogenic strains for rol gene transformation of plants.</title>
        <authorList>
            <person name="Desmet S."/>
            <person name="De Keyser E."/>
            <person name="Van Vaerenbergh J."/>
            <person name="Baeyen S."/>
            <person name="Van Huylenbroeck J."/>
            <person name="Geelen D."/>
            <person name="Dhooghe E."/>
        </authorList>
    </citation>
    <scope>NUCLEOTIDE SEQUENCE [LARGE SCALE GENOMIC DNA]</scope>
    <source>
        <strain evidence="1 2">GBBC3284</strain>
    </source>
</reference>
<organism evidence="1 2">
    <name type="scientific">Rhizobium rhizogenes</name>
    <name type="common">Agrobacterium rhizogenes</name>
    <dbReference type="NCBI Taxonomy" id="359"/>
    <lineage>
        <taxon>Bacteria</taxon>
        <taxon>Pseudomonadati</taxon>
        <taxon>Pseudomonadota</taxon>
        <taxon>Alphaproteobacteria</taxon>
        <taxon>Hyphomicrobiales</taxon>
        <taxon>Rhizobiaceae</taxon>
        <taxon>Rhizobium/Agrobacterium group</taxon>
        <taxon>Rhizobium</taxon>
    </lineage>
</organism>
<dbReference type="RefSeq" id="WP_142843134.1">
    <property type="nucleotide sequence ID" value="NZ_SGNY01000010.1"/>
</dbReference>
<accession>A0A546X9G4</accession>
<dbReference type="OrthoDB" id="8290704at2"/>
<dbReference type="Proteomes" id="UP000315434">
    <property type="component" value="Unassembled WGS sequence"/>
</dbReference>
<name>A0A546X9G4_RHIRH</name>
<sequence length="172" mass="19285">MDDQPWPSPVPREDAGPDRDWLAQDAILDLLLPEALVPVIVPEEHERARLQHIICEALEAFTLHHSECRARIAALLGNMEKPMSDPGVVDISGLPLTSFHANDYDRYFRVNRITTAQPAHVLLRSFLQVALSVTDLFCRAPHLSEKAAKAQFDGFKVHARLLARCFGVECAR</sequence>
<protein>
    <submittedName>
        <fullName evidence="1">Siderophore biosynthesis protein</fullName>
    </submittedName>
</protein>
<dbReference type="EMBL" id="SGNY01000010">
    <property type="protein sequence ID" value="TRA97360.1"/>
    <property type="molecule type" value="Genomic_DNA"/>
</dbReference>
<comment type="caution">
    <text evidence="1">The sequence shown here is derived from an EMBL/GenBank/DDBJ whole genome shotgun (WGS) entry which is preliminary data.</text>
</comment>
<evidence type="ECO:0000313" key="1">
    <source>
        <dbReference type="EMBL" id="TRA97360.1"/>
    </source>
</evidence>
<proteinExistence type="predicted"/>
<dbReference type="AlphaFoldDB" id="A0A546X9G4"/>